<dbReference type="SUPFAM" id="SSF48371">
    <property type="entry name" value="ARM repeat"/>
    <property type="match status" value="1"/>
</dbReference>
<dbReference type="Proteomes" id="UP000245591">
    <property type="component" value="Unassembled WGS sequence"/>
</dbReference>
<feature type="compositionally biased region" description="Polar residues" evidence="1">
    <location>
        <begin position="871"/>
        <end position="880"/>
    </location>
</feature>
<evidence type="ECO:0000259" key="2">
    <source>
        <dbReference type="PROSITE" id="PS50011"/>
    </source>
</evidence>
<dbReference type="PANTHER" id="PTHR12984">
    <property type="entry name" value="SCY1-RELATED S/T PROTEIN KINASE-LIKE"/>
    <property type="match status" value="1"/>
</dbReference>
<dbReference type="EMBL" id="MBFU01001278">
    <property type="protein sequence ID" value="PVZ96472.1"/>
    <property type="molecule type" value="Genomic_DNA"/>
</dbReference>
<dbReference type="InterPro" id="IPR011009">
    <property type="entry name" value="Kinase-like_dom_sf"/>
</dbReference>
<reference evidence="3 4" key="1">
    <citation type="journal article" date="2018" name="MBio">
        <title>Comparative Genomics Reveals the Core Gene Toolbox for the Fungus-Insect Symbiosis.</title>
        <authorList>
            <person name="Wang Y."/>
            <person name="Stata M."/>
            <person name="Wang W."/>
            <person name="Stajich J.E."/>
            <person name="White M.M."/>
            <person name="Moncalvo J.M."/>
        </authorList>
    </citation>
    <scope>NUCLEOTIDE SEQUENCE [LARGE SCALE GENOMIC DNA]</scope>
    <source>
        <strain evidence="3 4">AUS-126-30</strain>
    </source>
</reference>
<dbReference type="Pfam" id="PF00069">
    <property type="entry name" value="Pkinase"/>
    <property type="match status" value="1"/>
</dbReference>
<feature type="compositionally biased region" description="Low complexity" evidence="1">
    <location>
        <begin position="845"/>
        <end position="863"/>
    </location>
</feature>
<dbReference type="InterPro" id="IPR000719">
    <property type="entry name" value="Prot_kinase_dom"/>
</dbReference>
<gene>
    <name evidence="3" type="ORF">BB558_007657</name>
</gene>
<organism evidence="3 4">
    <name type="scientific">Smittium angustum</name>
    <dbReference type="NCBI Taxonomy" id="133377"/>
    <lineage>
        <taxon>Eukaryota</taxon>
        <taxon>Fungi</taxon>
        <taxon>Fungi incertae sedis</taxon>
        <taxon>Zoopagomycota</taxon>
        <taxon>Kickxellomycotina</taxon>
        <taxon>Harpellomycetes</taxon>
        <taxon>Harpellales</taxon>
        <taxon>Legeriomycetaceae</taxon>
        <taxon>Smittium</taxon>
    </lineage>
</organism>
<dbReference type="InterPro" id="IPR016024">
    <property type="entry name" value="ARM-type_fold"/>
</dbReference>
<name>A0A2U1IUP9_SMIAN</name>
<dbReference type="InterPro" id="IPR011989">
    <property type="entry name" value="ARM-like"/>
</dbReference>
<dbReference type="InterPro" id="IPR051177">
    <property type="entry name" value="CIK-Related_Protein"/>
</dbReference>
<dbReference type="PROSITE" id="PS50011">
    <property type="entry name" value="PROTEIN_KINASE_DOM"/>
    <property type="match status" value="1"/>
</dbReference>
<accession>A0A2U1IUP9</accession>
<feature type="region of interest" description="Disordered" evidence="1">
    <location>
        <begin position="817"/>
        <end position="889"/>
    </location>
</feature>
<sequence length="910" mass="101855">MEGYFSRLKEIATSATKSASAAAISTTNKVVETIHGKIGKDYHINESAGFTTCGLWKLHQATNHNTGKKVTVWIINKKQNGFADSFKLYGDGGIGVGFSDKRELEIALDFIKSEVSELTKLRHPSILKVVEAIEETRNSLIFATEPVLGSLESIILHRNRTNNNSDAYEIDEIEIHKGFKQVLNGLQFIHRDAKMVHANLNLSSIIVNDEGDWKIAGFGYSEKLKPSGNYCNIEESIYGLPTQAQRNFDFCAPELVLDSKLTEKCDIYSLGCILYAIYNKGVSFINNANNSKNTYKQRIAKFKNIENIEIHGIEDGIKVKEAICMLSSFNSDDRISTSSFLESGFFNNVYAETLMSLENFMQFDFQHKTAVLKQLNQIVSRYSSSTQTRKILPKLEMILEFMNRQKVDPEMVETLYMIISVACLILQNIPDRSLPDPLKLLNLLIKCFDLAIIGLSNQTLEPASVEISLLFLENIHHIQRQQAVRIEKYDPNLILLLYKFIDQGNNVNTKILEKLYLETIPKVGNDIDKSKLIDELYPRILKQYKTTNKLLIKIDIVKCLADLVKVSNTTGAIAQYILPALTNTKSRNLELVMTLFNYYTLITKEDLVEPEILCKSIIPNIYCLLYETKFDKTEYQTALKCIKTITEIVQTKLQPKFDNAVSSFSASGQFQTASSDSIIDSMSNSNTNININNFKNPNYNPQMNTGIGESRSVTSNAGINLNAEITPISNSFGSLQSSNIPTTSGNNSYLQSYPVINPTNSKINNNIKPMKLSSATAPQFSLYSQDTKSDSNKVMSSGANTDLNDDDFGNFASFNLNNTKNKTRQKPLNNQPQKNKALPILPTQTSGTTTNNFGFSNSSFSTNVDMKPNNRIGTNNSSGNKPGASYDPSVFQFTKKVDNKPDISQFDPFS</sequence>
<dbReference type="SUPFAM" id="SSF56112">
    <property type="entry name" value="Protein kinase-like (PK-like)"/>
    <property type="match status" value="1"/>
</dbReference>
<dbReference type="SMART" id="SM00220">
    <property type="entry name" value="S_TKc"/>
    <property type="match status" value="1"/>
</dbReference>
<protein>
    <recommendedName>
        <fullName evidence="2">Protein kinase domain-containing protein</fullName>
    </recommendedName>
</protein>
<keyword evidence="4" id="KW-1185">Reference proteome</keyword>
<proteinExistence type="predicted"/>
<dbReference type="Gene3D" id="3.30.200.20">
    <property type="entry name" value="Phosphorylase Kinase, domain 1"/>
    <property type="match status" value="1"/>
</dbReference>
<evidence type="ECO:0000313" key="3">
    <source>
        <dbReference type="EMBL" id="PVZ96472.1"/>
    </source>
</evidence>
<dbReference type="GO" id="GO:0004672">
    <property type="term" value="F:protein kinase activity"/>
    <property type="evidence" value="ECO:0007669"/>
    <property type="project" value="InterPro"/>
</dbReference>
<dbReference type="Gene3D" id="1.10.510.10">
    <property type="entry name" value="Transferase(Phosphotransferase) domain 1"/>
    <property type="match status" value="1"/>
</dbReference>
<dbReference type="PANTHER" id="PTHR12984:SF6">
    <property type="entry name" value="SCY1-LIKE PROTEIN 2"/>
    <property type="match status" value="1"/>
</dbReference>
<dbReference type="GO" id="GO:0005524">
    <property type="term" value="F:ATP binding"/>
    <property type="evidence" value="ECO:0007669"/>
    <property type="project" value="InterPro"/>
</dbReference>
<evidence type="ECO:0000313" key="4">
    <source>
        <dbReference type="Proteomes" id="UP000245591"/>
    </source>
</evidence>
<feature type="compositionally biased region" description="Polar residues" evidence="1">
    <location>
        <begin position="817"/>
        <end position="834"/>
    </location>
</feature>
<feature type="domain" description="Protein kinase" evidence="2">
    <location>
        <begin position="42"/>
        <end position="346"/>
    </location>
</feature>
<dbReference type="AlphaFoldDB" id="A0A2U1IUP9"/>
<comment type="caution">
    <text evidence="3">The sequence shown here is derived from an EMBL/GenBank/DDBJ whole genome shotgun (WGS) entry which is preliminary data.</text>
</comment>
<evidence type="ECO:0000256" key="1">
    <source>
        <dbReference type="SAM" id="MobiDB-lite"/>
    </source>
</evidence>
<dbReference type="Gene3D" id="1.25.10.10">
    <property type="entry name" value="Leucine-rich Repeat Variant"/>
    <property type="match status" value="1"/>
</dbReference>